<dbReference type="AlphaFoldDB" id="A0A2S4W013"/>
<feature type="non-terminal residue" evidence="1">
    <location>
        <position position="163"/>
    </location>
</feature>
<proteinExistence type="predicted"/>
<accession>A0A2S4W013</accession>
<protein>
    <submittedName>
        <fullName evidence="1">Uncharacterized protein</fullName>
    </submittedName>
</protein>
<evidence type="ECO:0000313" key="1">
    <source>
        <dbReference type="EMBL" id="POW15114.1"/>
    </source>
</evidence>
<organism evidence="1 2">
    <name type="scientific">Puccinia striiformis</name>
    <dbReference type="NCBI Taxonomy" id="27350"/>
    <lineage>
        <taxon>Eukaryota</taxon>
        <taxon>Fungi</taxon>
        <taxon>Dikarya</taxon>
        <taxon>Basidiomycota</taxon>
        <taxon>Pucciniomycotina</taxon>
        <taxon>Pucciniomycetes</taxon>
        <taxon>Pucciniales</taxon>
        <taxon>Pucciniaceae</taxon>
        <taxon>Puccinia</taxon>
    </lineage>
</organism>
<gene>
    <name evidence="1" type="ORF">PSTT_02419</name>
</gene>
<feature type="non-terminal residue" evidence="1">
    <location>
        <position position="1"/>
    </location>
</feature>
<keyword evidence="2" id="KW-1185">Reference proteome</keyword>
<dbReference type="EMBL" id="PKSL01000014">
    <property type="protein sequence ID" value="POW15114.1"/>
    <property type="molecule type" value="Genomic_DNA"/>
</dbReference>
<reference evidence="1" key="1">
    <citation type="submission" date="2017-12" db="EMBL/GenBank/DDBJ databases">
        <title>Gene loss provides genomic basis for host adaptation in cereal stripe rust fungi.</title>
        <authorList>
            <person name="Xia C."/>
        </authorList>
    </citation>
    <scope>NUCLEOTIDE SEQUENCE [LARGE SCALE GENOMIC DNA]</scope>
    <source>
        <strain evidence="1">93-210</strain>
    </source>
</reference>
<comment type="caution">
    <text evidence="1">The sequence shown here is derived from an EMBL/GenBank/DDBJ whole genome shotgun (WGS) entry which is preliminary data.</text>
</comment>
<dbReference type="Proteomes" id="UP000239156">
    <property type="component" value="Unassembled WGS sequence"/>
</dbReference>
<sequence length="163" mass="18457">ALEIPHLIGPLKNRLGHTRTFRIAELACLDLTKRPMVQSATYKRLHSPSNSAHADLLGRKDKIRDVKEAPWSDRINSLPRSGWRIDDLVDPDRSAVVVLLEPSPPISHLDLGVAYEIGCRMMSSRLPINSIHLRISIQSLETDTFHTLLKSYHPKRLSTRDTN</sequence>
<dbReference type="VEuPathDB" id="FungiDB:PSTT_02419"/>
<name>A0A2S4W013_9BASI</name>
<evidence type="ECO:0000313" key="2">
    <source>
        <dbReference type="Proteomes" id="UP000239156"/>
    </source>
</evidence>